<comment type="caution">
    <text evidence="2">The sequence shown here is derived from an EMBL/GenBank/DDBJ whole genome shotgun (WGS) entry which is preliminary data.</text>
</comment>
<dbReference type="EMBL" id="MFJD01000001">
    <property type="protein sequence ID" value="OGG04809.1"/>
    <property type="molecule type" value="Genomic_DNA"/>
</dbReference>
<name>A0A1F5YX82_9BACT</name>
<evidence type="ECO:0000259" key="1">
    <source>
        <dbReference type="Pfam" id="PF12705"/>
    </source>
</evidence>
<dbReference type="STRING" id="1798374.A2Z33_05870"/>
<dbReference type="InterPro" id="IPR011604">
    <property type="entry name" value="PDDEXK-like_dom_sf"/>
</dbReference>
<dbReference type="Pfam" id="PF12705">
    <property type="entry name" value="PDDEXK_1"/>
    <property type="match status" value="1"/>
</dbReference>
<protein>
    <recommendedName>
        <fullName evidence="1">PD-(D/E)XK endonuclease-like domain-containing protein</fullName>
    </recommendedName>
</protein>
<sequence>MALYDPADERPYRVSRTKIDLFVSCPRCFWLDRRAGISRPPGFPFTLNNAVDTLLKKEFDIHRAKGIAHPLMKEYGLKAVPLSHKKIDEWRDSRRRGITYHHPKTNLVITGGIDDVWVRPDGELIIVDYKATSTKDEITLDSEYKEGYKRQMEIYQWLFRKNGFRVSSTGYFVYANGRSDRKAFDGKLEFDVQLIPYTGSDRWVEKTVVDLWKCLRTDHPPEAADECEYCAYAASRIEADKTPKKRVYVGSS</sequence>
<dbReference type="AlphaFoldDB" id="A0A1F5YX82"/>
<reference evidence="2 3" key="1">
    <citation type="journal article" date="2016" name="Nat. Commun.">
        <title>Thousands of microbial genomes shed light on interconnected biogeochemical processes in an aquifer system.</title>
        <authorList>
            <person name="Anantharaman K."/>
            <person name="Brown C.T."/>
            <person name="Hug L.A."/>
            <person name="Sharon I."/>
            <person name="Castelle C.J."/>
            <person name="Probst A.J."/>
            <person name="Thomas B.C."/>
            <person name="Singh A."/>
            <person name="Wilkins M.J."/>
            <person name="Karaoz U."/>
            <person name="Brodie E.L."/>
            <person name="Williams K.H."/>
            <person name="Hubbard S.S."/>
            <person name="Banfield J.F."/>
        </authorList>
    </citation>
    <scope>NUCLEOTIDE SEQUENCE [LARGE SCALE GENOMIC DNA]</scope>
</reference>
<feature type="domain" description="PD-(D/E)XK endonuclease-like" evidence="1">
    <location>
        <begin position="70"/>
        <end position="234"/>
    </location>
</feature>
<proteinExistence type="predicted"/>
<evidence type="ECO:0000313" key="3">
    <source>
        <dbReference type="Proteomes" id="UP000178448"/>
    </source>
</evidence>
<accession>A0A1F5YX82</accession>
<gene>
    <name evidence="2" type="ORF">A2Z33_05870</name>
</gene>
<evidence type="ECO:0000313" key="2">
    <source>
        <dbReference type="EMBL" id="OGG04809.1"/>
    </source>
</evidence>
<organism evidence="2 3">
    <name type="scientific">Candidatus Gottesmanbacteria bacterium RBG_16_52_11</name>
    <dbReference type="NCBI Taxonomy" id="1798374"/>
    <lineage>
        <taxon>Bacteria</taxon>
        <taxon>Candidatus Gottesmaniibacteriota</taxon>
    </lineage>
</organism>
<dbReference type="Gene3D" id="3.90.320.10">
    <property type="match status" value="1"/>
</dbReference>
<dbReference type="InterPro" id="IPR038726">
    <property type="entry name" value="PDDEXK_AddAB-type"/>
</dbReference>
<dbReference type="Proteomes" id="UP000178448">
    <property type="component" value="Unassembled WGS sequence"/>
</dbReference>